<gene>
    <name evidence="3" type="ORF">ACFQWB_12845</name>
</gene>
<accession>A0ABW2V933</accession>
<evidence type="ECO:0000313" key="4">
    <source>
        <dbReference type="Proteomes" id="UP001596528"/>
    </source>
</evidence>
<reference evidence="4" key="1">
    <citation type="journal article" date="2019" name="Int. J. Syst. Evol. Microbiol.">
        <title>The Global Catalogue of Microorganisms (GCM) 10K type strain sequencing project: providing services to taxonomists for standard genome sequencing and annotation.</title>
        <authorList>
            <consortium name="The Broad Institute Genomics Platform"/>
            <consortium name="The Broad Institute Genome Sequencing Center for Infectious Disease"/>
            <person name="Wu L."/>
            <person name="Ma J."/>
        </authorList>
    </citation>
    <scope>NUCLEOTIDE SEQUENCE [LARGE SCALE GENOMIC DNA]</scope>
    <source>
        <strain evidence="4">JCM 18657</strain>
    </source>
</reference>
<keyword evidence="4" id="KW-1185">Reference proteome</keyword>
<protein>
    <submittedName>
        <fullName evidence="3">LysM peptidoglycan-binding domain-containing protein</fullName>
    </submittedName>
</protein>
<sequence length="121" mass="13485">MYQPNAFHDVSSWTAQHKSNRDAVSRRKIAARILILFALAAASFLCGTLVQVNASEEKAAATAAEPRKIYVEHGDTLWEIAKEIARPGEDIRKVVYDIQKANGLKNAYLREGQELVLPPRP</sequence>
<evidence type="ECO:0000256" key="1">
    <source>
        <dbReference type="SAM" id="Phobius"/>
    </source>
</evidence>
<dbReference type="CDD" id="cd00118">
    <property type="entry name" value="LysM"/>
    <property type="match status" value="1"/>
</dbReference>
<keyword evidence="1" id="KW-0472">Membrane</keyword>
<feature type="transmembrane region" description="Helical" evidence="1">
    <location>
        <begin position="29"/>
        <end position="50"/>
    </location>
</feature>
<dbReference type="InterPro" id="IPR036779">
    <property type="entry name" value="LysM_dom_sf"/>
</dbReference>
<keyword evidence="1" id="KW-1133">Transmembrane helix</keyword>
<organism evidence="3 4">
    <name type="scientific">Paenibacillus thermoaerophilus</name>
    <dbReference type="NCBI Taxonomy" id="1215385"/>
    <lineage>
        <taxon>Bacteria</taxon>
        <taxon>Bacillati</taxon>
        <taxon>Bacillota</taxon>
        <taxon>Bacilli</taxon>
        <taxon>Bacillales</taxon>
        <taxon>Paenibacillaceae</taxon>
        <taxon>Paenibacillus</taxon>
    </lineage>
</organism>
<dbReference type="Proteomes" id="UP001596528">
    <property type="component" value="Unassembled WGS sequence"/>
</dbReference>
<evidence type="ECO:0000259" key="2">
    <source>
        <dbReference type="Pfam" id="PF01476"/>
    </source>
</evidence>
<dbReference type="RefSeq" id="WP_138789111.1">
    <property type="nucleotide sequence ID" value="NZ_JBHTGQ010000028.1"/>
</dbReference>
<evidence type="ECO:0000313" key="3">
    <source>
        <dbReference type="EMBL" id="MFC7750808.1"/>
    </source>
</evidence>
<dbReference type="EMBL" id="JBHTGQ010000028">
    <property type="protein sequence ID" value="MFC7750808.1"/>
    <property type="molecule type" value="Genomic_DNA"/>
</dbReference>
<comment type="caution">
    <text evidence="3">The sequence shown here is derived from an EMBL/GenBank/DDBJ whole genome shotgun (WGS) entry which is preliminary data.</text>
</comment>
<keyword evidence="1" id="KW-0812">Transmembrane</keyword>
<dbReference type="Gene3D" id="3.10.350.10">
    <property type="entry name" value="LysM domain"/>
    <property type="match status" value="1"/>
</dbReference>
<dbReference type="Pfam" id="PF01476">
    <property type="entry name" value="LysM"/>
    <property type="match status" value="1"/>
</dbReference>
<dbReference type="SUPFAM" id="SSF54106">
    <property type="entry name" value="LysM domain"/>
    <property type="match status" value="1"/>
</dbReference>
<feature type="domain" description="LysM" evidence="2">
    <location>
        <begin position="71"/>
        <end position="118"/>
    </location>
</feature>
<dbReference type="InterPro" id="IPR018392">
    <property type="entry name" value="LysM"/>
</dbReference>
<proteinExistence type="predicted"/>
<name>A0ABW2V933_9BACL</name>